<accession>D7KU99</accession>
<dbReference type="PANTHER" id="PTHR46632">
    <property type="entry name" value="E3 UBIQUITIN-PROTEIN LIGASE SINA-LIKE 4"/>
    <property type="match status" value="1"/>
</dbReference>
<dbReference type="Gene3D" id="3.30.40.10">
    <property type="entry name" value="Zinc/RING finger domain, C3HC4 (zinc finger)"/>
    <property type="match status" value="1"/>
</dbReference>
<keyword evidence="1" id="KW-0479">Metal-binding</keyword>
<dbReference type="HOGENOM" id="CLU_1588697_0_0_1"/>
<evidence type="ECO:0000313" key="8">
    <source>
        <dbReference type="Proteomes" id="UP000008694"/>
    </source>
</evidence>
<dbReference type="InterPro" id="IPR044286">
    <property type="entry name" value="SINL_plant"/>
</dbReference>
<dbReference type="AlphaFoldDB" id="D7KU99"/>
<evidence type="ECO:0000259" key="6">
    <source>
        <dbReference type="PROSITE" id="PS51081"/>
    </source>
</evidence>
<comment type="function">
    <text evidence="4">E3 ubiquitin-protein ligase that mediates ubiquitination and subsequent proteasomal degradation of target proteins. E3 ubiquitin ligases accept ubiquitin from an E2 ubiquitin-conjugating enzyme in the form of a thioester and then directly transfers the ubiquitin to targeted substrates. It probably triggers the ubiquitin-mediated degradation of different substrates.</text>
</comment>
<dbReference type="GO" id="GO:0008270">
    <property type="term" value="F:zinc ion binding"/>
    <property type="evidence" value="ECO:0007669"/>
    <property type="project" value="UniProtKB-KW"/>
</dbReference>
<dbReference type="PROSITE" id="PS51081">
    <property type="entry name" value="ZF_SIAH"/>
    <property type="match status" value="1"/>
</dbReference>
<dbReference type="EMBL" id="GL348714">
    <property type="protein sequence ID" value="EFH64784.1"/>
    <property type="molecule type" value="Genomic_DNA"/>
</dbReference>
<evidence type="ECO:0000256" key="4">
    <source>
        <dbReference type="ARBA" id="ARBA00024004"/>
    </source>
</evidence>
<dbReference type="Gramene" id="scaffold_201411.1">
    <property type="protein sequence ID" value="scaffold_201411.1"/>
    <property type="gene ID" value="scaffold_201411.1"/>
</dbReference>
<dbReference type="PANTHER" id="PTHR46632:SF11">
    <property type="entry name" value="E3 UBIQUITIN-PROTEIN LIGASE SINA-LIKE 1-RELATED"/>
    <property type="match status" value="1"/>
</dbReference>
<keyword evidence="3" id="KW-0862">Zinc</keyword>
<evidence type="ECO:0000256" key="2">
    <source>
        <dbReference type="ARBA" id="ARBA00022771"/>
    </source>
</evidence>
<feature type="domain" description="SIAH-type" evidence="6">
    <location>
        <begin position="40"/>
        <end position="99"/>
    </location>
</feature>
<proteinExistence type="predicted"/>
<name>D7KU99_ARALL</name>
<dbReference type="STRING" id="81972.D7KU99"/>
<keyword evidence="2 5" id="KW-0863">Zinc-finger</keyword>
<keyword evidence="8" id="KW-1185">Reference proteome</keyword>
<dbReference type="Proteomes" id="UP000008694">
    <property type="component" value="Unassembled WGS sequence"/>
</dbReference>
<dbReference type="SUPFAM" id="SSF49599">
    <property type="entry name" value="TRAF domain-like"/>
    <property type="match status" value="1"/>
</dbReference>
<reference evidence="8" key="1">
    <citation type="journal article" date="2011" name="Nat. Genet.">
        <title>The Arabidopsis lyrata genome sequence and the basis of rapid genome size change.</title>
        <authorList>
            <person name="Hu T.T."/>
            <person name="Pattyn P."/>
            <person name="Bakker E.G."/>
            <person name="Cao J."/>
            <person name="Cheng J.-F."/>
            <person name="Clark R.M."/>
            <person name="Fahlgren N."/>
            <person name="Fawcett J.A."/>
            <person name="Grimwood J."/>
            <person name="Gundlach H."/>
            <person name="Haberer G."/>
            <person name="Hollister J.D."/>
            <person name="Ossowski S."/>
            <person name="Ottilar R.P."/>
            <person name="Salamov A.A."/>
            <person name="Schneeberger K."/>
            <person name="Spannagl M."/>
            <person name="Wang X."/>
            <person name="Yang L."/>
            <person name="Nasrallah M.E."/>
            <person name="Bergelson J."/>
            <person name="Carrington J.C."/>
            <person name="Gaut B.S."/>
            <person name="Schmutz J."/>
            <person name="Mayer K.F.X."/>
            <person name="Van de Peer Y."/>
            <person name="Grigoriev I.V."/>
            <person name="Nordborg M."/>
            <person name="Weigel D."/>
            <person name="Guo Y.-L."/>
        </authorList>
    </citation>
    <scope>NUCLEOTIDE SEQUENCE [LARGE SCALE GENOMIC DNA]</scope>
    <source>
        <strain evidence="8">cv. MN47</strain>
    </source>
</reference>
<evidence type="ECO:0000256" key="1">
    <source>
        <dbReference type="ARBA" id="ARBA00022723"/>
    </source>
</evidence>
<dbReference type="InterPro" id="IPR013010">
    <property type="entry name" value="Znf_SIAH"/>
</dbReference>
<dbReference type="eggNOG" id="KOG3002">
    <property type="taxonomic scope" value="Eukaryota"/>
</dbReference>
<gene>
    <name evidence="7" type="ORF">ARALYDRAFT_894337</name>
</gene>
<sequence>MGIIHPKRACSHCCTKLRNKCLVCTLTIGINSNNGENCGNWKESLSYAQHGCPKKFCNNKELLVHEKECRFSPCYCPAPNCNYMGVYKDLNCPYYANHKDKWNQFSFSNSTRARLSMTPSAPGAGEFSYDIFCLTEGNAMTFGSSKMNMIQKVSFQTPKDFMLVPNYS</sequence>
<evidence type="ECO:0000313" key="7">
    <source>
        <dbReference type="EMBL" id="EFH64784.1"/>
    </source>
</evidence>
<dbReference type="InterPro" id="IPR013083">
    <property type="entry name" value="Znf_RING/FYVE/PHD"/>
</dbReference>
<evidence type="ECO:0000256" key="5">
    <source>
        <dbReference type="PROSITE-ProRule" id="PRU00455"/>
    </source>
</evidence>
<organism evidence="8">
    <name type="scientific">Arabidopsis lyrata subsp. lyrata</name>
    <name type="common">Lyre-leaved rock-cress</name>
    <dbReference type="NCBI Taxonomy" id="81972"/>
    <lineage>
        <taxon>Eukaryota</taxon>
        <taxon>Viridiplantae</taxon>
        <taxon>Streptophyta</taxon>
        <taxon>Embryophyta</taxon>
        <taxon>Tracheophyta</taxon>
        <taxon>Spermatophyta</taxon>
        <taxon>Magnoliopsida</taxon>
        <taxon>eudicotyledons</taxon>
        <taxon>Gunneridae</taxon>
        <taxon>Pentapetalae</taxon>
        <taxon>rosids</taxon>
        <taxon>malvids</taxon>
        <taxon>Brassicales</taxon>
        <taxon>Brassicaceae</taxon>
        <taxon>Camelineae</taxon>
        <taxon>Arabidopsis</taxon>
    </lineage>
</organism>
<evidence type="ECO:0000256" key="3">
    <source>
        <dbReference type="ARBA" id="ARBA00022833"/>
    </source>
</evidence>
<protein>
    <recommendedName>
        <fullName evidence="6">SIAH-type domain-containing protein</fullName>
    </recommendedName>
</protein>